<evidence type="ECO:0000313" key="1">
    <source>
        <dbReference type="EMBL" id="GJN05526.1"/>
    </source>
</evidence>
<gene>
    <name evidence="1" type="primary">ga23159</name>
    <name evidence="1" type="ORF">PR202_ga23159</name>
</gene>
<reference evidence="1" key="2">
    <citation type="submission" date="2021-12" db="EMBL/GenBank/DDBJ databases">
        <title>Resequencing data analysis of finger millet.</title>
        <authorList>
            <person name="Hatakeyama M."/>
            <person name="Aluri S."/>
            <person name="Balachadran M.T."/>
            <person name="Sivarajan S.R."/>
            <person name="Poveda L."/>
            <person name="Shimizu-Inatsugi R."/>
            <person name="Schlapbach R."/>
            <person name="Sreeman S.M."/>
            <person name="Shimizu K.K."/>
        </authorList>
    </citation>
    <scope>NUCLEOTIDE SEQUENCE</scope>
</reference>
<evidence type="ECO:0000313" key="2">
    <source>
        <dbReference type="Proteomes" id="UP001054889"/>
    </source>
</evidence>
<sequence>MNTFMWDSSFTVHRLNVMCEIFMPLILPVTKRLASWDYGNSAMAKHSPVKHFFGLQVFDRNWNCENFRLSQSLPLPLPVDV</sequence>
<proteinExistence type="predicted"/>
<reference evidence="1" key="1">
    <citation type="journal article" date="2018" name="DNA Res.">
        <title>Multiple hybrid de novo genome assembly of finger millet, an orphan allotetraploid crop.</title>
        <authorList>
            <person name="Hatakeyama M."/>
            <person name="Aluri S."/>
            <person name="Balachadran M.T."/>
            <person name="Sivarajan S.R."/>
            <person name="Patrignani A."/>
            <person name="Gruter S."/>
            <person name="Poveda L."/>
            <person name="Shimizu-Inatsugi R."/>
            <person name="Baeten J."/>
            <person name="Francoijs K.J."/>
            <person name="Nataraja K.N."/>
            <person name="Reddy Y.A.N."/>
            <person name="Phadnis S."/>
            <person name="Ravikumar R.L."/>
            <person name="Schlapbach R."/>
            <person name="Sreeman S.M."/>
            <person name="Shimizu K.K."/>
        </authorList>
    </citation>
    <scope>NUCLEOTIDE SEQUENCE</scope>
</reference>
<protein>
    <submittedName>
        <fullName evidence="1">Uncharacterized protein</fullName>
    </submittedName>
</protein>
<accession>A0AAV5D5M9</accession>
<dbReference type="Proteomes" id="UP001054889">
    <property type="component" value="Unassembled WGS sequence"/>
</dbReference>
<dbReference type="EMBL" id="BQKI01000012">
    <property type="protein sequence ID" value="GJN05526.1"/>
    <property type="molecule type" value="Genomic_DNA"/>
</dbReference>
<dbReference type="AlphaFoldDB" id="A0AAV5D5M9"/>
<organism evidence="1 2">
    <name type="scientific">Eleusine coracana subsp. coracana</name>
    <dbReference type="NCBI Taxonomy" id="191504"/>
    <lineage>
        <taxon>Eukaryota</taxon>
        <taxon>Viridiplantae</taxon>
        <taxon>Streptophyta</taxon>
        <taxon>Embryophyta</taxon>
        <taxon>Tracheophyta</taxon>
        <taxon>Spermatophyta</taxon>
        <taxon>Magnoliopsida</taxon>
        <taxon>Liliopsida</taxon>
        <taxon>Poales</taxon>
        <taxon>Poaceae</taxon>
        <taxon>PACMAD clade</taxon>
        <taxon>Chloridoideae</taxon>
        <taxon>Cynodonteae</taxon>
        <taxon>Eleusininae</taxon>
        <taxon>Eleusine</taxon>
    </lineage>
</organism>
<comment type="caution">
    <text evidence="1">The sequence shown here is derived from an EMBL/GenBank/DDBJ whole genome shotgun (WGS) entry which is preliminary data.</text>
</comment>
<keyword evidence="2" id="KW-1185">Reference proteome</keyword>
<name>A0AAV5D5M9_ELECO</name>